<sequence length="476" mass="54920">MPRRAELLNSLTRGRVRASWNKYNLFNLYKKSRISFQSKNFYQQKWTAKQETRAYHGEHLTESRFKTNFSQKLESVAQLDASLRGETSARTPVLLQTYAVLEKRLDFALFRAMFASSVRQARQFILHGNVFVNDIKITQPGYQLKPGDVFHCSPEKVLSALGASKPSLKDSVKVTKVQIIKWNEYVTRAKKNPRKVWEEQQQRKKSERLSEEDKVAIRERVQKINGELDTQMISKQKDETKNKIFSSVLKLGLGSEQPSIDTFSSAFQPETAKYALDLFTKATSSKELNSEILNGKNEQELSTIVSSVLAKEKQETRNPTEKKIISEVKQLLSSLHNNHLDDIRVSFNAKKIDEEAHELPYDPKWADSLTYHPIPDFAKALEDESSAKINLPFQKGLFGRADKKKTYFTPWKVRPFIAPFAILPSHIEISFETCHAVYMRDPVAYPGYSEVISPFSLPVHERAYMWYVNKAKRQRE</sequence>
<keyword evidence="5" id="KW-0689">Ribosomal protein</keyword>
<protein>
    <recommendedName>
        <fullName evidence="9">Small ribosomal subunit protein uS4m</fullName>
    </recommendedName>
</protein>
<evidence type="ECO:0000313" key="13">
    <source>
        <dbReference type="Proteomes" id="UP000094112"/>
    </source>
</evidence>
<keyword evidence="6" id="KW-0496">Mitochondrion</keyword>
<dbReference type="Gene3D" id="3.10.290.10">
    <property type="entry name" value="RNA-binding S4 domain"/>
    <property type="match status" value="1"/>
</dbReference>
<dbReference type="STRING" id="683960.A0A1E3P2Q6"/>
<dbReference type="SUPFAM" id="SSF55174">
    <property type="entry name" value="Alpha-L RNA-binding motif"/>
    <property type="match status" value="1"/>
</dbReference>
<dbReference type="SMART" id="SM00363">
    <property type="entry name" value="S4"/>
    <property type="match status" value="1"/>
</dbReference>
<dbReference type="Pfam" id="PF01479">
    <property type="entry name" value="S4"/>
    <property type="match status" value="1"/>
</dbReference>
<dbReference type="Proteomes" id="UP000094112">
    <property type="component" value="Unassembled WGS sequence"/>
</dbReference>
<dbReference type="RefSeq" id="XP_019038384.1">
    <property type="nucleotide sequence ID" value="XM_019182044.1"/>
</dbReference>
<evidence type="ECO:0000256" key="4">
    <source>
        <dbReference type="ARBA" id="ARBA00022884"/>
    </source>
</evidence>
<dbReference type="InterPro" id="IPR022801">
    <property type="entry name" value="Ribosomal_uS4"/>
</dbReference>
<dbReference type="AlphaFoldDB" id="A0A1E3P2Q6"/>
<keyword evidence="7" id="KW-0687">Ribonucleoprotein</keyword>
<comment type="subcellular location">
    <subcellularLocation>
        <location evidence="1">Mitochondrion</location>
    </subcellularLocation>
</comment>
<evidence type="ECO:0000313" key="12">
    <source>
        <dbReference type="EMBL" id="ODQ59177.1"/>
    </source>
</evidence>
<keyword evidence="4 10" id="KW-0694">RNA-binding</keyword>
<evidence type="ECO:0000256" key="7">
    <source>
        <dbReference type="ARBA" id="ARBA00023274"/>
    </source>
</evidence>
<evidence type="ECO:0000256" key="10">
    <source>
        <dbReference type="PROSITE-ProRule" id="PRU00182"/>
    </source>
</evidence>
<dbReference type="PROSITE" id="PS50889">
    <property type="entry name" value="S4"/>
    <property type="match status" value="1"/>
</dbReference>
<gene>
    <name evidence="12" type="ORF">WICANDRAFT_33211</name>
</gene>
<comment type="similarity">
    <text evidence="2">Belongs to the universal ribosomal protein uS4 family.</text>
</comment>
<evidence type="ECO:0000256" key="9">
    <source>
        <dbReference type="ARBA" id="ARBA00071419"/>
    </source>
</evidence>
<organism evidence="12 13">
    <name type="scientific">Wickerhamomyces anomalus (strain ATCC 58044 / CBS 1984 / NCYC 433 / NRRL Y-366-8)</name>
    <name type="common">Yeast</name>
    <name type="synonym">Hansenula anomala</name>
    <dbReference type="NCBI Taxonomy" id="683960"/>
    <lineage>
        <taxon>Eukaryota</taxon>
        <taxon>Fungi</taxon>
        <taxon>Dikarya</taxon>
        <taxon>Ascomycota</taxon>
        <taxon>Saccharomycotina</taxon>
        <taxon>Saccharomycetes</taxon>
        <taxon>Phaffomycetales</taxon>
        <taxon>Wickerhamomycetaceae</taxon>
        <taxon>Wickerhamomyces</taxon>
    </lineage>
</organism>
<dbReference type="PANTHER" id="PTHR11831">
    <property type="entry name" value="30S 40S RIBOSOMAL PROTEIN"/>
    <property type="match status" value="1"/>
</dbReference>
<dbReference type="PROSITE" id="PS00632">
    <property type="entry name" value="RIBOSOMAL_S4"/>
    <property type="match status" value="1"/>
</dbReference>
<dbReference type="EMBL" id="KV454211">
    <property type="protein sequence ID" value="ODQ59177.1"/>
    <property type="molecule type" value="Genomic_DNA"/>
</dbReference>
<dbReference type="InterPro" id="IPR018079">
    <property type="entry name" value="Ribosomal_uS4_CS"/>
</dbReference>
<dbReference type="GeneID" id="30199290"/>
<dbReference type="GO" id="GO:0019843">
    <property type="term" value="F:rRNA binding"/>
    <property type="evidence" value="ECO:0007669"/>
    <property type="project" value="UniProtKB-KW"/>
</dbReference>
<comment type="function">
    <text evidence="8">Component of the mitochondrial ribosome (mitoribosome), a dedicated translation machinery responsible for the synthesis of mitochondrial genome-encoded proteins, including at least some of the essential transmembrane subunits of the mitochondrial respiratory chain. The mitoribosomes are attached to the mitochondrial inner membrane and translation products are cotranslationally integrated into the membrane.</text>
</comment>
<feature type="domain" description="RNA-binding S4" evidence="11">
    <location>
        <begin position="103"/>
        <end position="166"/>
    </location>
</feature>
<evidence type="ECO:0000256" key="6">
    <source>
        <dbReference type="ARBA" id="ARBA00023128"/>
    </source>
</evidence>
<dbReference type="GO" id="GO:0003735">
    <property type="term" value="F:structural constituent of ribosome"/>
    <property type="evidence" value="ECO:0007669"/>
    <property type="project" value="EnsemblFungi"/>
</dbReference>
<dbReference type="GO" id="GO:0042274">
    <property type="term" value="P:ribosomal small subunit biogenesis"/>
    <property type="evidence" value="ECO:0007669"/>
    <property type="project" value="TreeGrafter"/>
</dbReference>
<dbReference type="GO" id="GO:0005763">
    <property type="term" value="C:mitochondrial small ribosomal subunit"/>
    <property type="evidence" value="ECO:0007669"/>
    <property type="project" value="EnsemblFungi"/>
</dbReference>
<evidence type="ECO:0000256" key="2">
    <source>
        <dbReference type="ARBA" id="ARBA00007465"/>
    </source>
</evidence>
<dbReference type="PANTHER" id="PTHR11831:SF4">
    <property type="entry name" value="SMALL RIBOSOMAL SUBUNIT PROTEIN US4M"/>
    <property type="match status" value="1"/>
</dbReference>
<dbReference type="OrthoDB" id="3356781at2759"/>
<dbReference type="InterPro" id="IPR036986">
    <property type="entry name" value="S4_RNA-bd_sf"/>
</dbReference>
<keyword evidence="13" id="KW-1185">Reference proteome</keyword>
<evidence type="ECO:0000256" key="5">
    <source>
        <dbReference type="ARBA" id="ARBA00022980"/>
    </source>
</evidence>
<evidence type="ECO:0000256" key="8">
    <source>
        <dbReference type="ARBA" id="ARBA00037226"/>
    </source>
</evidence>
<evidence type="ECO:0000256" key="3">
    <source>
        <dbReference type="ARBA" id="ARBA00022730"/>
    </source>
</evidence>
<proteinExistence type="inferred from homology"/>
<accession>A0A1E3P2Q6</accession>
<name>A0A1E3P2Q6_WICAA</name>
<reference evidence="12 13" key="1">
    <citation type="journal article" date="2016" name="Proc. Natl. Acad. Sci. U.S.A.">
        <title>Comparative genomics of biotechnologically important yeasts.</title>
        <authorList>
            <person name="Riley R."/>
            <person name="Haridas S."/>
            <person name="Wolfe K.H."/>
            <person name="Lopes M.R."/>
            <person name="Hittinger C.T."/>
            <person name="Goeker M."/>
            <person name="Salamov A.A."/>
            <person name="Wisecaver J.H."/>
            <person name="Long T.M."/>
            <person name="Calvey C.H."/>
            <person name="Aerts A.L."/>
            <person name="Barry K.W."/>
            <person name="Choi C."/>
            <person name="Clum A."/>
            <person name="Coughlan A.Y."/>
            <person name="Deshpande S."/>
            <person name="Douglass A.P."/>
            <person name="Hanson S.J."/>
            <person name="Klenk H.-P."/>
            <person name="LaButti K.M."/>
            <person name="Lapidus A."/>
            <person name="Lindquist E.A."/>
            <person name="Lipzen A.M."/>
            <person name="Meier-Kolthoff J.P."/>
            <person name="Ohm R.A."/>
            <person name="Otillar R.P."/>
            <person name="Pangilinan J.L."/>
            <person name="Peng Y."/>
            <person name="Rokas A."/>
            <person name="Rosa C.A."/>
            <person name="Scheuner C."/>
            <person name="Sibirny A.A."/>
            <person name="Slot J.C."/>
            <person name="Stielow J.B."/>
            <person name="Sun H."/>
            <person name="Kurtzman C.P."/>
            <person name="Blackwell M."/>
            <person name="Grigoriev I.V."/>
            <person name="Jeffries T.W."/>
        </authorList>
    </citation>
    <scope>NUCLEOTIDE SEQUENCE [LARGE SCALE GENOMIC DNA]</scope>
    <source>
        <strain evidence="13">ATCC 58044 / CBS 1984 / NCYC 433 / NRRL Y-366-8</strain>
    </source>
</reference>
<dbReference type="FunFam" id="3.10.290.10:FF:000025">
    <property type="entry name" value="30S ribosomal subunit S4"/>
    <property type="match status" value="1"/>
</dbReference>
<dbReference type="InterPro" id="IPR002942">
    <property type="entry name" value="S4_RNA-bd"/>
</dbReference>
<keyword evidence="3 10" id="KW-0699">rRNA-binding</keyword>
<dbReference type="CDD" id="cd00165">
    <property type="entry name" value="S4"/>
    <property type="match status" value="1"/>
</dbReference>
<evidence type="ECO:0000256" key="1">
    <source>
        <dbReference type="ARBA" id="ARBA00004173"/>
    </source>
</evidence>
<evidence type="ECO:0000259" key="11">
    <source>
        <dbReference type="SMART" id="SM00363"/>
    </source>
</evidence>